<accession>A0ABW7CAB8</accession>
<name>A0ABW7CAB8_9CYAN</name>
<dbReference type="Proteomes" id="UP001604335">
    <property type="component" value="Unassembled WGS sequence"/>
</dbReference>
<dbReference type="RefSeq" id="WP_393012990.1">
    <property type="nucleotide sequence ID" value="NZ_JAZAQF010000059.1"/>
</dbReference>
<comment type="caution">
    <text evidence="4">The sequence shown here is derived from an EMBL/GenBank/DDBJ whole genome shotgun (WGS) entry which is preliminary data.</text>
</comment>
<dbReference type="SMART" id="SM01007">
    <property type="entry name" value="Aldolase_II"/>
    <property type="match status" value="1"/>
</dbReference>
<dbReference type="SUPFAM" id="SSF53639">
    <property type="entry name" value="AraD/HMP-PK domain-like"/>
    <property type="match status" value="1"/>
</dbReference>
<dbReference type="Pfam" id="PF00596">
    <property type="entry name" value="Aldolase_II"/>
    <property type="match status" value="1"/>
</dbReference>
<dbReference type="PANTHER" id="PTHR22789">
    <property type="entry name" value="FUCULOSE PHOSPHATE ALDOLASE"/>
    <property type="match status" value="1"/>
</dbReference>
<dbReference type="EMBL" id="JAZAQF010000059">
    <property type="protein sequence ID" value="MFG3818080.1"/>
    <property type="molecule type" value="Genomic_DNA"/>
</dbReference>
<feature type="domain" description="Class II aldolase/adducin N-terminal" evidence="3">
    <location>
        <begin position="33"/>
        <end position="194"/>
    </location>
</feature>
<evidence type="ECO:0000313" key="5">
    <source>
        <dbReference type="Proteomes" id="UP001604335"/>
    </source>
</evidence>
<dbReference type="PANTHER" id="PTHR22789:SF0">
    <property type="entry name" value="3-OXO-TETRONATE 4-PHOSPHATE DECARBOXYLASE-RELATED"/>
    <property type="match status" value="1"/>
</dbReference>
<dbReference type="Gene3D" id="3.40.225.10">
    <property type="entry name" value="Class II aldolase/adducin N-terminal domain"/>
    <property type="match status" value="1"/>
</dbReference>
<organism evidence="4 5">
    <name type="scientific">Limnothrix redekei LRLZ20PSL1</name>
    <dbReference type="NCBI Taxonomy" id="3112953"/>
    <lineage>
        <taxon>Bacteria</taxon>
        <taxon>Bacillati</taxon>
        <taxon>Cyanobacteriota</taxon>
        <taxon>Cyanophyceae</taxon>
        <taxon>Pseudanabaenales</taxon>
        <taxon>Pseudanabaenaceae</taxon>
        <taxon>Limnothrix</taxon>
    </lineage>
</organism>
<sequence>MDEGVIKFACDWQQAPPIALDPVALQALITWRDRLFQCGAIGVYPNGIGYGNLSIRLGIDRFLISGTQTGHLTSTGLEHYTLVDRWEIDRNWLHCWGPICASSESLTHAAIYQLDPNIRAIIHGHCPALWNQERDRLPTTRATVPYGTPDMAREMARLFTESPLPECRILVMAGHEDGVLSFGQDLETAAQPLLDRLAALGAS</sequence>
<protein>
    <submittedName>
        <fullName evidence="4">Class II aldolase/adducin family protein</fullName>
    </submittedName>
</protein>
<keyword evidence="1" id="KW-0479">Metal-binding</keyword>
<evidence type="ECO:0000313" key="4">
    <source>
        <dbReference type="EMBL" id="MFG3818080.1"/>
    </source>
</evidence>
<evidence type="ECO:0000256" key="1">
    <source>
        <dbReference type="ARBA" id="ARBA00022723"/>
    </source>
</evidence>
<dbReference type="InterPro" id="IPR001303">
    <property type="entry name" value="Aldolase_II/adducin_N"/>
</dbReference>
<keyword evidence="5" id="KW-1185">Reference proteome</keyword>
<evidence type="ECO:0000256" key="2">
    <source>
        <dbReference type="ARBA" id="ARBA00023239"/>
    </source>
</evidence>
<reference evidence="5" key="1">
    <citation type="journal article" date="2024" name="Algal Res.">
        <title>Biochemical, toxicological and genomic investigation of a high-biomass producing Limnothrix strain isolated from Italian shallow drinking water reservoir.</title>
        <authorList>
            <person name="Simonazzi M."/>
            <person name="Shishido T.K."/>
            <person name="Delbaje E."/>
            <person name="Wahlsten M."/>
            <person name="Fewer D.P."/>
            <person name="Sivonen K."/>
            <person name="Pezzolesi L."/>
            <person name="Pistocchi R."/>
        </authorList>
    </citation>
    <scope>NUCLEOTIDE SEQUENCE [LARGE SCALE GENOMIC DNA]</scope>
    <source>
        <strain evidence="5">LRLZ20PSL1</strain>
    </source>
</reference>
<dbReference type="InterPro" id="IPR036409">
    <property type="entry name" value="Aldolase_II/adducin_N_sf"/>
</dbReference>
<gene>
    <name evidence="4" type="ORF">VPK24_10575</name>
</gene>
<dbReference type="InterPro" id="IPR050197">
    <property type="entry name" value="Aldolase_class_II_sugar_metab"/>
</dbReference>
<proteinExistence type="predicted"/>
<evidence type="ECO:0000259" key="3">
    <source>
        <dbReference type="SMART" id="SM01007"/>
    </source>
</evidence>
<keyword evidence="2" id="KW-0456">Lyase</keyword>